<organism evidence="1 2">
    <name type="scientific">Punica granatum</name>
    <name type="common">Pomegranate</name>
    <dbReference type="NCBI Taxonomy" id="22663"/>
    <lineage>
        <taxon>Eukaryota</taxon>
        <taxon>Viridiplantae</taxon>
        <taxon>Streptophyta</taxon>
        <taxon>Embryophyta</taxon>
        <taxon>Tracheophyta</taxon>
        <taxon>Spermatophyta</taxon>
        <taxon>Magnoliopsida</taxon>
        <taxon>eudicotyledons</taxon>
        <taxon>Gunneridae</taxon>
        <taxon>Pentapetalae</taxon>
        <taxon>rosids</taxon>
        <taxon>malvids</taxon>
        <taxon>Myrtales</taxon>
        <taxon>Lythraceae</taxon>
        <taxon>Punica</taxon>
    </lineage>
</organism>
<gene>
    <name evidence="1" type="ORF">CRG98_043846</name>
</gene>
<dbReference type="EMBL" id="PGOL01005224">
    <property type="protein sequence ID" value="PKI35688.1"/>
    <property type="molecule type" value="Genomic_DNA"/>
</dbReference>
<sequence length="112" mass="12565">MAGCPLIWRKLPGGLTVTFARNSNGKSFFRQRKVEVRAVFQNQIDCESPIIDILHQDPVEQKTWEPHTRLGISVQLNHGMLDQSQALTVACPLKPDYKGGPGKWPELAEART</sequence>
<comment type="caution">
    <text evidence="1">The sequence shown here is derived from an EMBL/GenBank/DDBJ whole genome shotgun (WGS) entry which is preliminary data.</text>
</comment>
<dbReference type="Proteomes" id="UP000233551">
    <property type="component" value="Unassembled WGS sequence"/>
</dbReference>
<evidence type="ECO:0000313" key="2">
    <source>
        <dbReference type="Proteomes" id="UP000233551"/>
    </source>
</evidence>
<name>A0A2I0HVH2_PUNGR</name>
<reference evidence="1 2" key="1">
    <citation type="submission" date="2017-11" db="EMBL/GenBank/DDBJ databases">
        <title>De-novo sequencing of pomegranate (Punica granatum L.) genome.</title>
        <authorList>
            <person name="Akparov Z."/>
            <person name="Amiraslanov A."/>
            <person name="Hajiyeva S."/>
            <person name="Abbasov M."/>
            <person name="Kaur K."/>
            <person name="Hamwieh A."/>
            <person name="Solovyev V."/>
            <person name="Salamov A."/>
            <person name="Braich B."/>
            <person name="Kosarev P."/>
            <person name="Mahmoud A."/>
            <person name="Hajiyev E."/>
            <person name="Babayeva S."/>
            <person name="Izzatullayeva V."/>
            <person name="Mammadov A."/>
            <person name="Mammadov A."/>
            <person name="Sharifova S."/>
            <person name="Ojaghi J."/>
            <person name="Eynullazada K."/>
            <person name="Bayramov B."/>
            <person name="Abdulazimova A."/>
            <person name="Shahmuradov I."/>
        </authorList>
    </citation>
    <scope>NUCLEOTIDE SEQUENCE [LARGE SCALE GENOMIC DNA]</scope>
    <source>
        <strain evidence="2">cv. AG2017</strain>
        <tissue evidence="1">Leaf</tissue>
    </source>
</reference>
<protein>
    <submittedName>
        <fullName evidence="1">Uncharacterized protein</fullName>
    </submittedName>
</protein>
<dbReference type="AlphaFoldDB" id="A0A2I0HVH2"/>
<evidence type="ECO:0000313" key="1">
    <source>
        <dbReference type="EMBL" id="PKI35688.1"/>
    </source>
</evidence>
<keyword evidence="2" id="KW-1185">Reference proteome</keyword>
<accession>A0A2I0HVH2</accession>
<proteinExistence type="predicted"/>